<name>A0A371GWY0_MUCPR</name>
<proteinExistence type="predicted"/>
<organism evidence="1 2">
    <name type="scientific">Mucuna pruriens</name>
    <name type="common">Velvet bean</name>
    <name type="synonym">Dolichos pruriens</name>
    <dbReference type="NCBI Taxonomy" id="157652"/>
    <lineage>
        <taxon>Eukaryota</taxon>
        <taxon>Viridiplantae</taxon>
        <taxon>Streptophyta</taxon>
        <taxon>Embryophyta</taxon>
        <taxon>Tracheophyta</taxon>
        <taxon>Spermatophyta</taxon>
        <taxon>Magnoliopsida</taxon>
        <taxon>eudicotyledons</taxon>
        <taxon>Gunneridae</taxon>
        <taxon>Pentapetalae</taxon>
        <taxon>rosids</taxon>
        <taxon>fabids</taxon>
        <taxon>Fabales</taxon>
        <taxon>Fabaceae</taxon>
        <taxon>Papilionoideae</taxon>
        <taxon>50 kb inversion clade</taxon>
        <taxon>NPAAA clade</taxon>
        <taxon>indigoferoid/millettioid clade</taxon>
        <taxon>Phaseoleae</taxon>
        <taxon>Mucuna</taxon>
    </lineage>
</organism>
<accession>A0A371GWY0</accession>
<protein>
    <submittedName>
        <fullName evidence="1">Uncharacterized protein</fullName>
    </submittedName>
</protein>
<evidence type="ECO:0000313" key="2">
    <source>
        <dbReference type="Proteomes" id="UP000257109"/>
    </source>
</evidence>
<keyword evidence="2" id="KW-1185">Reference proteome</keyword>
<feature type="non-terminal residue" evidence="1">
    <location>
        <position position="1"/>
    </location>
</feature>
<dbReference type="EMBL" id="QJKJ01004216">
    <property type="protein sequence ID" value="RDX95054.1"/>
    <property type="molecule type" value="Genomic_DNA"/>
</dbReference>
<reference evidence="1" key="1">
    <citation type="submission" date="2018-05" db="EMBL/GenBank/DDBJ databases">
        <title>Draft genome of Mucuna pruriens seed.</title>
        <authorList>
            <person name="Nnadi N.E."/>
            <person name="Vos R."/>
            <person name="Hasami M.H."/>
            <person name="Devisetty U.K."/>
            <person name="Aguiy J.C."/>
        </authorList>
    </citation>
    <scope>NUCLEOTIDE SEQUENCE [LARGE SCALE GENOMIC DNA]</scope>
    <source>
        <strain evidence="1">JCA_2017</strain>
    </source>
</reference>
<evidence type="ECO:0000313" key="1">
    <source>
        <dbReference type="EMBL" id="RDX95054.1"/>
    </source>
</evidence>
<dbReference type="Proteomes" id="UP000257109">
    <property type="component" value="Unassembled WGS sequence"/>
</dbReference>
<sequence>MVKTMETVANNESLRWWGSCSIYKAEREEITDFPSFQNRNLQTPLQKILREDLAIVQQLQHNLHLQLGSQH</sequence>
<comment type="caution">
    <text evidence="1">The sequence shown here is derived from an EMBL/GenBank/DDBJ whole genome shotgun (WGS) entry which is preliminary data.</text>
</comment>
<dbReference type="OrthoDB" id="10516223at2759"/>
<gene>
    <name evidence="1" type="ORF">CR513_22473</name>
</gene>
<dbReference type="AlphaFoldDB" id="A0A371GWY0"/>